<organism evidence="4 5">
    <name type="scientific">Catenulispora subtropica</name>
    <dbReference type="NCBI Taxonomy" id="450798"/>
    <lineage>
        <taxon>Bacteria</taxon>
        <taxon>Bacillati</taxon>
        <taxon>Actinomycetota</taxon>
        <taxon>Actinomycetes</taxon>
        <taxon>Catenulisporales</taxon>
        <taxon>Catenulisporaceae</taxon>
        <taxon>Catenulispora</taxon>
    </lineage>
</organism>
<protein>
    <recommendedName>
        <fullName evidence="3">Smf/DprA SLOG domain-containing protein</fullName>
    </recommendedName>
</protein>
<dbReference type="RefSeq" id="WP_344655233.1">
    <property type="nucleotide sequence ID" value="NZ_BAAAQM010000002.1"/>
</dbReference>
<evidence type="ECO:0000256" key="1">
    <source>
        <dbReference type="ARBA" id="ARBA00006525"/>
    </source>
</evidence>
<dbReference type="InterPro" id="IPR003488">
    <property type="entry name" value="DprA"/>
</dbReference>
<dbReference type="EMBL" id="BAAAQM010000002">
    <property type="protein sequence ID" value="GAA1952783.1"/>
    <property type="molecule type" value="Genomic_DNA"/>
</dbReference>
<dbReference type="NCBIfam" id="TIGR00732">
    <property type="entry name" value="dprA"/>
    <property type="match status" value="1"/>
</dbReference>
<dbReference type="PANTHER" id="PTHR43022:SF1">
    <property type="entry name" value="PROTEIN SMF"/>
    <property type="match status" value="1"/>
</dbReference>
<accession>A0ABP5BUN7</accession>
<evidence type="ECO:0000259" key="3">
    <source>
        <dbReference type="Pfam" id="PF02481"/>
    </source>
</evidence>
<evidence type="ECO:0000313" key="5">
    <source>
        <dbReference type="Proteomes" id="UP001499854"/>
    </source>
</evidence>
<feature type="compositionally biased region" description="Low complexity" evidence="2">
    <location>
        <begin position="85"/>
        <end position="95"/>
    </location>
</feature>
<comment type="similarity">
    <text evidence="1">Belongs to the DprA/Smf family.</text>
</comment>
<gene>
    <name evidence="4" type="ORF">GCM10009838_04920</name>
</gene>
<feature type="domain" description="Smf/DprA SLOG" evidence="3">
    <location>
        <begin position="262"/>
        <end position="473"/>
    </location>
</feature>
<dbReference type="Pfam" id="PF02481">
    <property type="entry name" value="DNA_processg_A"/>
    <property type="match status" value="1"/>
</dbReference>
<dbReference type="PANTHER" id="PTHR43022">
    <property type="entry name" value="PROTEIN SMF"/>
    <property type="match status" value="1"/>
</dbReference>
<reference evidence="5" key="1">
    <citation type="journal article" date="2019" name="Int. J. Syst. Evol. Microbiol.">
        <title>The Global Catalogue of Microorganisms (GCM) 10K type strain sequencing project: providing services to taxonomists for standard genome sequencing and annotation.</title>
        <authorList>
            <consortium name="The Broad Institute Genomics Platform"/>
            <consortium name="The Broad Institute Genome Sequencing Center for Infectious Disease"/>
            <person name="Wu L."/>
            <person name="Ma J."/>
        </authorList>
    </citation>
    <scope>NUCLEOTIDE SEQUENCE [LARGE SCALE GENOMIC DNA]</scope>
    <source>
        <strain evidence="5">JCM 16013</strain>
    </source>
</reference>
<dbReference type="Gene3D" id="3.40.50.450">
    <property type="match status" value="1"/>
</dbReference>
<dbReference type="Proteomes" id="UP001499854">
    <property type="component" value="Unassembled WGS sequence"/>
</dbReference>
<comment type="caution">
    <text evidence="4">The sequence shown here is derived from an EMBL/GenBank/DDBJ whole genome shotgun (WGS) entry which is preliminary data.</text>
</comment>
<proteinExistence type="inferred from homology"/>
<feature type="compositionally biased region" description="Low complexity" evidence="2">
    <location>
        <begin position="18"/>
        <end position="27"/>
    </location>
</feature>
<dbReference type="SUPFAM" id="SSF102405">
    <property type="entry name" value="MCP/YpsA-like"/>
    <property type="match status" value="1"/>
</dbReference>
<keyword evidence="5" id="KW-1185">Reference proteome</keyword>
<sequence>MNALATLPPSHSDPPEETPAAEPTPDALQDLGTSSITRPYATRAASTAFAALPLCGSPAEPAPAAQHVARHAAAADDADPRTDLDNASASASASAPDLETDSAPPPSPQDQVARTDLETDSAPPPSPQDQVAPTDPESGQLLDPASAHHLKPAAVSRVPEPVLATDAPRDPTAADRNARLILHHAAEPGDALLCRLVERFGAPTVASAILAGNAADLLPADDETSAADRESLVDRAHTLQTRCYRADPESDLAVAGKSGARYLIPADPDWPPALDDLGDAKPLGLWLLGDADLTAASVRGVSIVGARIATGYGMHVAGEMAAGLAERGWAVISGAARGIDGAAHRGTLAARGVTVAVLACGIDLVYPRGHEALIGAIAADGLVVSELPPSTTVSRFRFLDRNRVIAALGCGTVVVEAAARSGSLVTARLADELGRPVLAVPGPVTSEASEGTHQLIRDGALLVTSAAEVVEHLGDLGADLAEPAWNRPASRRPRDALDPVAARVLDALPAEGRDALDTVEAALAAGLEPRVVHAALSRLAAAGWVIRDERGWSARRRP</sequence>
<feature type="region of interest" description="Disordered" evidence="2">
    <location>
        <begin position="54"/>
        <end position="171"/>
    </location>
</feature>
<evidence type="ECO:0000313" key="4">
    <source>
        <dbReference type="EMBL" id="GAA1952783.1"/>
    </source>
</evidence>
<feature type="region of interest" description="Disordered" evidence="2">
    <location>
        <begin position="1"/>
        <end position="39"/>
    </location>
</feature>
<name>A0ABP5BUN7_9ACTN</name>
<dbReference type="InterPro" id="IPR057666">
    <property type="entry name" value="DrpA_SLOG"/>
</dbReference>
<evidence type="ECO:0000256" key="2">
    <source>
        <dbReference type="SAM" id="MobiDB-lite"/>
    </source>
</evidence>